<proteinExistence type="predicted"/>
<dbReference type="Proteomes" id="UP000265520">
    <property type="component" value="Unassembled WGS sequence"/>
</dbReference>
<feature type="transmembrane region" description="Helical" evidence="1">
    <location>
        <begin position="40"/>
        <end position="70"/>
    </location>
</feature>
<keyword evidence="3" id="KW-1185">Reference proteome</keyword>
<keyword evidence="1" id="KW-0472">Membrane</keyword>
<keyword evidence="1" id="KW-1133">Transmembrane helix</keyword>
<accession>A0A392SSQ8</accession>
<keyword evidence="1" id="KW-0812">Transmembrane</keyword>
<name>A0A392SSQ8_9FABA</name>
<reference evidence="2 3" key="1">
    <citation type="journal article" date="2018" name="Front. Plant Sci.">
        <title>Red Clover (Trifolium pratense) and Zigzag Clover (T. medium) - A Picture of Genomic Similarities and Differences.</title>
        <authorList>
            <person name="Dluhosova J."/>
            <person name="Istvanek J."/>
            <person name="Nedelnik J."/>
            <person name="Repkova J."/>
        </authorList>
    </citation>
    <scope>NUCLEOTIDE SEQUENCE [LARGE SCALE GENOMIC DNA]</scope>
    <source>
        <strain evidence="3">cv. 10/8</strain>
        <tissue evidence="2">Leaf</tissue>
    </source>
</reference>
<evidence type="ECO:0000313" key="2">
    <source>
        <dbReference type="EMBL" id="MCI51447.1"/>
    </source>
</evidence>
<evidence type="ECO:0000256" key="1">
    <source>
        <dbReference type="SAM" id="Phobius"/>
    </source>
</evidence>
<sequence length="82" mass="8945">MLLGDAIMPYRIASPPVVRRCFLRRGLLLEFFRSSRHFSLVLLSAALLAGVFASSLLWLCFSALGVVLAVDGTGLLVLDFGF</sequence>
<feature type="non-terminal residue" evidence="2">
    <location>
        <position position="82"/>
    </location>
</feature>
<dbReference type="EMBL" id="LXQA010432074">
    <property type="protein sequence ID" value="MCI51447.1"/>
    <property type="molecule type" value="Genomic_DNA"/>
</dbReference>
<protein>
    <submittedName>
        <fullName evidence="2">Uncharacterized protein</fullName>
    </submittedName>
</protein>
<dbReference type="AlphaFoldDB" id="A0A392SSQ8"/>
<organism evidence="2 3">
    <name type="scientific">Trifolium medium</name>
    <dbReference type="NCBI Taxonomy" id="97028"/>
    <lineage>
        <taxon>Eukaryota</taxon>
        <taxon>Viridiplantae</taxon>
        <taxon>Streptophyta</taxon>
        <taxon>Embryophyta</taxon>
        <taxon>Tracheophyta</taxon>
        <taxon>Spermatophyta</taxon>
        <taxon>Magnoliopsida</taxon>
        <taxon>eudicotyledons</taxon>
        <taxon>Gunneridae</taxon>
        <taxon>Pentapetalae</taxon>
        <taxon>rosids</taxon>
        <taxon>fabids</taxon>
        <taxon>Fabales</taxon>
        <taxon>Fabaceae</taxon>
        <taxon>Papilionoideae</taxon>
        <taxon>50 kb inversion clade</taxon>
        <taxon>NPAAA clade</taxon>
        <taxon>Hologalegina</taxon>
        <taxon>IRL clade</taxon>
        <taxon>Trifolieae</taxon>
        <taxon>Trifolium</taxon>
    </lineage>
</organism>
<evidence type="ECO:0000313" key="3">
    <source>
        <dbReference type="Proteomes" id="UP000265520"/>
    </source>
</evidence>
<comment type="caution">
    <text evidence="2">The sequence shown here is derived from an EMBL/GenBank/DDBJ whole genome shotgun (WGS) entry which is preliminary data.</text>
</comment>